<organism evidence="3 4">
    <name type="scientific">Kineobactrum sediminis</name>
    <dbReference type="NCBI Taxonomy" id="1905677"/>
    <lineage>
        <taxon>Bacteria</taxon>
        <taxon>Pseudomonadati</taxon>
        <taxon>Pseudomonadota</taxon>
        <taxon>Gammaproteobacteria</taxon>
        <taxon>Cellvibrionales</taxon>
        <taxon>Halieaceae</taxon>
        <taxon>Kineobactrum</taxon>
    </lineage>
</organism>
<dbReference type="Gene3D" id="1.10.530.10">
    <property type="match status" value="1"/>
</dbReference>
<dbReference type="CDD" id="cd13400">
    <property type="entry name" value="LT_IagB-like"/>
    <property type="match status" value="1"/>
</dbReference>
<dbReference type="AlphaFoldDB" id="A0A2N5Y4M7"/>
<dbReference type="Pfam" id="PF01464">
    <property type="entry name" value="SLT"/>
    <property type="match status" value="1"/>
</dbReference>
<keyword evidence="4" id="KW-1185">Reference proteome</keyword>
<reference evidence="4" key="1">
    <citation type="submission" date="2017-11" db="EMBL/GenBank/DDBJ databases">
        <title>The draft genome sequence of Chromatocurvus sp. F02.</title>
        <authorList>
            <person name="Du Z.-J."/>
            <person name="Chang Y.-Q."/>
        </authorList>
    </citation>
    <scope>NUCLEOTIDE SEQUENCE [LARGE SCALE GENOMIC DNA]</scope>
    <source>
        <strain evidence="4">F02</strain>
    </source>
</reference>
<protein>
    <submittedName>
        <fullName evidence="3">Lytic transglycosylase</fullName>
    </submittedName>
</protein>
<comment type="caution">
    <text evidence="3">The sequence shown here is derived from an EMBL/GenBank/DDBJ whole genome shotgun (WGS) entry which is preliminary data.</text>
</comment>
<dbReference type="SUPFAM" id="SSF53955">
    <property type="entry name" value="Lysozyme-like"/>
    <property type="match status" value="1"/>
</dbReference>
<feature type="chain" id="PRO_5014633208" evidence="1">
    <location>
        <begin position="25"/>
        <end position="194"/>
    </location>
</feature>
<accession>A0A2N5Y4M7</accession>
<dbReference type="InterPro" id="IPR023346">
    <property type="entry name" value="Lysozyme-like_dom_sf"/>
</dbReference>
<evidence type="ECO:0000313" key="4">
    <source>
        <dbReference type="Proteomes" id="UP000234845"/>
    </source>
</evidence>
<dbReference type="InterPro" id="IPR008258">
    <property type="entry name" value="Transglycosylase_SLT_dom_1"/>
</dbReference>
<evidence type="ECO:0000256" key="1">
    <source>
        <dbReference type="SAM" id="SignalP"/>
    </source>
</evidence>
<evidence type="ECO:0000313" key="3">
    <source>
        <dbReference type="EMBL" id="PLW83332.1"/>
    </source>
</evidence>
<dbReference type="Proteomes" id="UP000234845">
    <property type="component" value="Unassembled WGS sequence"/>
</dbReference>
<feature type="signal peptide" evidence="1">
    <location>
        <begin position="1"/>
        <end position="24"/>
    </location>
</feature>
<dbReference type="EMBL" id="PKLZ01000003">
    <property type="protein sequence ID" value="PLW83332.1"/>
    <property type="molecule type" value="Genomic_DNA"/>
</dbReference>
<feature type="domain" description="Transglycosylase SLT" evidence="2">
    <location>
        <begin position="48"/>
        <end position="177"/>
    </location>
</feature>
<evidence type="ECO:0000259" key="2">
    <source>
        <dbReference type="Pfam" id="PF01464"/>
    </source>
</evidence>
<name>A0A2N5Y4M7_9GAMM</name>
<sequence>MGFVKTRLTALAPLLLTVAGSTLAAAPLEDLLKPGGLEAAIPPGYRQVAAERSIPPSLFYAIALTESGYRTPATKGLRPWPWTLNIRGEGHYYPSQRAAATALSATLSAGETGVDVGLMQIHWHYHHAALGNIRTALDPYHNLRVGAGILAECYRQRADWWSATGCYHAPNNDTLAQRYQARVQRHWRTLQQDP</sequence>
<proteinExistence type="predicted"/>
<gene>
    <name evidence="3" type="ORF">CWI75_08000</name>
</gene>
<keyword evidence="1" id="KW-0732">Signal</keyword>